<dbReference type="AlphaFoldDB" id="A0AAN8FBY8"/>
<feature type="region of interest" description="Disordered" evidence="1">
    <location>
        <begin position="119"/>
        <end position="139"/>
    </location>
</feature>
<evidence type="ECO:0000256" key="1">
    <source>
        <dbReference type="SAM" id="MobiDB-lite"/>
    </source>
</evidence>
<gene>
    <name evidence="2" type="ORF">GCK32_018816</name>
</gene>
<feature type="compositionally biased region" description="Basic and acidic residues" evidence="1">
    <location>
        <begin position="11"/>
        <end position="27"/>
    </location>
</feature>
<reference evidence="2 3" key="1">
    <citation type="submission" date="2019-10" db="EMBL/GenBank/DDBJ databases">
        <title>Assembly and Annotation for the nematode Trichostrongylus colubriformis.</title>
        <authorList>
            <person name="Martin J."/>
        </authorList>
    </citation>
    <scope>NUCLEOTIDE SEQUENCE [LARGE SCALE GENOMIC DNA]</scope>
    <source>
        <strain evidence="2">G859</strain>
        <tissue evidence="2">Whole worm</tissue>
    </source>
</reference>
<dbReference type="EMBL" id="WIXE01012433">
    <property type="protein sequence ID" value="KAK5975922.1"/>
    <property type="molecule type" value="Genomic_DNA"/>
</dbReference>
<name>A0AAN8FBY8_TRICO</name>
<organism evidence="2 3">
    <name type="scientific">Trichostrongylus colubriformis</name>
    <name type="common">Black scour worm</name>
    <dbReference type="NCBI Taxonomy" id="6319"/>
    <lineage>
        <taxon>Eukaryota</taxon>
        <taxon>Metazoa</taxon>
        <taxon>Ecdysozoa</taxon>
        <taxon>Nematoda</taxon>
        <taxon>Chromadorea</taxon>
        <taxon>Rhabditida</taxon>
        <taxon>Rhabditina</taxon>
        <taxon>Rhabditomorpha</taxon>
        <taxon>Strongyloidea</taxon>
        <taxon>Trichostrongylidae</taxon>
        <taxon>Trichostrongylus</taxon>
    </lineage>
</organism>
<proteinExistence type="predicted"/>
<evidence type="ECO:0000313" key="3">
    <source>
        <dbReference type="Proteomes" id="UP001331761"/>
    </source>
</evidence>
<evidence type="ECO:0000313" key="2">
    <source>
        <dbReference type="EMBL" id="KAK5975922.1"/>
    </source>
</evidence>
<feature type="region of interest" description="Disordered" evidence="1">
    <location>
        <begin position="1"/>
        <end position="97"/>
    </location>
</feature>
<protein>
    <submittedName>
        <fullName evidence="2">Uncharacterized protein</fullName>
    </submittedName>
</protein>
<feature type="compositionally biased region" description="Polar residues" evidence="1">
    <location>
        <begin position="72"/>
        <end position="85"/>
    </location>
</feature>
<keyword evidence="3" id="KW-1185">Reference proteome</keyword>
<dbReference type="Proteomes" id="UP001331761">
    <property type="component" value="Unassembled WGS sequence"/>
</dbReference>
<comment type="caution">
    <text evidence="2">The sequence shown here is derived from an EMBL/GenBank/DDBJ whole genome shotgun (WGS) entry which is preliminary data.</text>
</comment>
<feature type="non-terminal residue" evidence="2">
    <location>
        <position position="139"/>
    </location>
</feature>
<sequence>MSTSKEVYTYDESKERIKERVRQRDMELSASMEGTKENLESSALSESRGKSTESEEPDSVITKDVLMESPLKNKTNSSNAAGDSSSENKKTPTARLKSRFSELAAEYENFEVDHNWQQAGSKPKEAYMKGVSPRLSIGE</sequence>
<accession>A0AAN8FBY8</accession>